<dbReference type="InterPro" id="IPR050738">
    <property type="entry name" value="Sulfatase"/>
</dbReference>
<comment type="caution">
    <text evidence="8">The sequence shown here is derived from an EMBL/GenBank/DDBJ whole genome shotgun (WGS) entry which is preliminary data.</text>
</comment>
<comment type="similarity">
    <text evidence="1">Belongs to the sulfatase family.</text>
</comment>
<dbReference type="PANTHER" id="PTHR42693:SF43">
    <property type="entry name" value="BLL2667 PROTEIN"/>
    <property type="match status" value="1"/>
</dbReference>
<dbReference type="Gene3D" id="3.30.1120.10">
    <property type="match status" value="1"/>
</dbReference>
<dbReference type="PANTHER" id="PTHR42693">
    <property type="entry name" value="ARYLSULFATASE FAMILY MEMBER"/>
    <property type="match status" value="1"/>
</dbReference>
<keyword evidence="6" id="KW-0732">Signal</keyword>
<keyword evidence="9" id="KW-1185">Reference proteome</keyword>
<evidence type="ECO:0000256" key="6">
    <source>
        <dbReference type="SAM" id="SignalP"/>
    </source>
</evidence>
<evidence type="ECO:0000259" key="7">
    <source>
        <dbReference type="Pfam" id="PF00884"/>
    </source>
</evidence>
<proteinExistence type="inferred from homology"/>
<organism evidence="8 9">
    <name type="scientific">Novosphingobium organovorum</name>
    <dbReference type="NCBI Taxonomy" id="2930092"/>
    <lineage>
        <taxon>Bacteria</taxon>
        <taxon>Pseudomonadati</taxon>
        <taxon>Pseudomonadota</taxon>
        <taxon>Alphaproteobacteria</taxon>
        <taxon>Sphingomonadales</taxon>
        <taxon>Sphingomonadaceae</taxon>
        <taxon>Novosphingobium</taxon>
    </lineage>
</organism>
<dbReference type="CDD" id="cd16025">
    <property type="entry name" value="PAS_like"/>
    <property type="match status" value="1"/>
</dbReference>
<dbReference type="Pfam" id="PF00884">
    <property type="entry name" value="Sulfatase"/>
    <property type="match status" value="1"/>
</dbReference>
<keyword evidence="3" id="KW-0378">Hydrolase</keyword>
<evidence type="ECO:0000256" key="5">
    <source>
        <dbReference type="SAM" id="MobiDB-lite"/>
    </source>
</evidence>
<feature type="signal peptide" evidence="6">
    <location>
        <begin position="1"/>
        <end position="43"/>
    </location>
</feature>
<evidence type="ECO:0000256" key="3">
    <source>
        <dbReference type="ARBA" id="ARBA00022801"/>
    </source>
</evidence>
<name>A0ABT0BBL7_9SPHN</name>
<dbReference type="PROSITE" id="PS00523">
    <property type="entry name" value="SULFATASE_1"/>
    <property type="match status" value="1"/>
</dbReference>
<evidence type="ECO:0000256" key="2">
    <source>
        <dbReference type="ARBA" id="ARBA00022723"/>
    </source>
</evidence>
<evidence type="ECO:0000313" key="9">
    <source>
        <dbReference type="Proteomes" id="UP001162881"/>
    </source>
</evidence>
<dbReference type="Proteomes" id="UP001162881">
    <property type="component" value="Unassembled WGS sequence"/>
</dbReference>
<feature type="region of interest" description="Disordered" evidence="5">
    <location>
        <begin position="1"/>
        <end position="20"/>
    </location>
</feature>
<gene>
    <name evidence="8" type="ORF">MTR62_07045</name>
</gene>
<sequence length="845" mass="91941">MPGCACPSARSQKHMFGSARPKRRLANSVSILSILALTCGAFAAGPVAAAPDQAADATAPMIHRTTEDGRSRETLPITPSPFRGTMGATVNQSRPDWPVPVAAPAGAPNVLLIMTDDVGFGATSAFGGLIPTPNLDRLAKNGVRYNNFHTTGMCSPTRAALLTGRNSHAVGSGAVTDVASGYPGYSSIIPKSAATIGKVLEENGYNTAFFGKHHNIPSWESNLSGPFDHWPTGLGFEYFYGFVIGDTNQWNPRLYRNTLSVNQPEMPKGETLDHALADDAIHWIHQQKATGPDRPFLVYFAPGSAHAPHQAPPEWIAKFKGKFDQGWDVARKQILANQKKLGIVPADTRLAAWPAEIPAWSSLSADEKRVYARYMEVFAAMIAYQDAQIGRILDEIDRMGQTDNTMVVYLVGDNGPSGEGSPSGTLNQVQHMTHEFKQTAAEIAKDLDAMGGPDTIQLYPAGWGQAMATPFPYMKQISSHLGAIDNGMVISWPKHIEETGTIRHQFAHVSDIFPTILDSIGLPQPKSVDGVAQQRMDGISLYYTFRNPDAAEQHDTQYFEMFGNRAIYQNGWLANTTPRRMPWEMGNPGGNPFTDYKWELYDLSKDFSQSRDVAAKYPEKLAEMQGIWMREAERNNVLPLDDNLAKSRLSASHRHYLPESKSFTYWGGDLTVSENKAPSFRRRSFTISADLDVRKDGVSAPIIVRGSRFGGWAFYLRNGVPVVHQAYTQRPQDHAEVTADTAVKAGAANITFAFTADKGKDGNGGGTLCFEINGNKAGCGHLPYSDVKDAGQGETMDIGMDTGAAVTSDYAPFGPWELGINKVVVSLADDESAEKDKALNTGTSN</sequence>
<feature type="domain" description="Sulfatase N-terminal" evidence="7">
    <location>
        <begin position="108"/>
        <end position="521"/>
    </location>
</feature>
<evidence type="ECO:0000256" key="4">
    <source>
        <dbReference type="ARBA" id="ARBA00022837"/>
    </source>
</evidence>
<protein>
    <submittedName>
        <fullName evidence="8">Arylsulfatase</fullName>
    </submittedName>
</protein>
<keyword evidence="4" id="KW-0106">Calcium</keyword>
<dbReference type="SUPFAM" id="SSF53649">
    <property type="entry name" value="Alkaline phosphatase-like"/>
    <property type="match status" value="1"/>
</dbReference>
<dbReference type="InterPro" id="IPR017850">
    <property type="entry name" value="Alkaline_phosphatase_core_sf"/>
</dbReference>
<evidence type="ECO:0000313" key="8">
    <source>
        <dbReference type="EMBL" id="MCJ2182455.1"/>
    </source>
</evidence>
<feature type="chain" id="PRO_5046348890" evidence="6">
    <location>
        <begin position="44"/>
        <end position="845"/>
    </location>
</feature>
<reference evidence="8" key="1">
    <citation type="submission" date="2022-03" db="EMBL/GenBank/DDBJ databases">
        <title>Identification of a novel bacterium isolated from mangrove sediments.</title>
        <authorList>
            <person name="Pan X."/>
        </authorList>
    </citation>
    <scope>NUCLEOTIDE SEQUENCE</scope>
    <source>
        <strain evidence="8">B1949</strain>
    </source>
</reference>
<dbReference type="RefSeq" id="WP_244018401.1">
    <property type="nucleotide sequence ID" value="NZ_JALHLF010000017.1"/>
</dbReference>
<accession>A0ABT0BBL7</accession>
<dbReference type="InterPro" id="IPR000917">
    <property type="entry name" value="Sulfatase_N"/>
</dbReference>
<dbReference type="Gene3D" id="3.40.720.10">
    <property type="entry name" value="Alkaline Phosphatase, subunit A"/>
    <property type="match status" value="1"/>
</dbReference>
<keyword evidence="2" id="KW-0479">Metal-binding</keyword>
<dbReference type="EMBL" id="JALHLF010000017">
    <property type="protein sequence ID" value="MCJ2182455.1"/>
    <property type="molecule type" value="Genomic_DNA"/>
</dbReference>
<dbReference type="InterPro" id="IPR024607">
    <property type="entry name" value="Sulfatase_CS"/>
</dbReference>
<evidence type="ECO:0000256" key="1">
    <source>
        <dbReference type="ARBA" id="ARBA00008779"/>
    </source>
</evidence>